<name>A0A4Y2KNL3_ARAVE</name>
<dbReference type="Pfam" id="PF03564">
    <property type="entry name" value="DUF1759"/>
    <property type="match status" value="1"/>
</dbReference>
<dbReference type="AlphaFoldDB" id="A0A4Y2KNL3"/>
<evidence type="ECO:0000313" key="2">
    <source>
        <dbReference type="EMBL" id="GBN04194.1"/>
    </source>
</evidence>
<dbReference type="Proteomes" id="UP000499080">
    <property type="component" value="Unassembled WGS sequence"/>
</dbReference>
<protein>
    <submittedName>
        <fullName evidence="2">Uncharacterized protein</fullName>
    </submittedName>
</protein>
<dbReference type="InterPro" id="IPR005312">
    <property type="entry name" value="DUF1759"/>
</dbReference>
<keyword evidence="3" id="KW-1185">Reference proteome</keyword>
<sequence length="182" mass="21231">MKSLVTLKSQFISLIGDNDGLSNTQKLYYLKSSLTGEAKLIHTTADTYESLLKALEDRYENKRGVVDYQILRYESAEDLRKMLDTVKKNLRTLKALEYERNNLSDVFVINLILQKSDKETKKQFEIALKSKEVPDLDTFLTFLENRSLVLEYVNKNVPSKSFSKDQSLHKWFRSSVKQETKY</sequence>
<organism evidence="2 3">
    <name type="scientific">Araneus ventricosus</name>
    <name type="common">Orbweaver spider</name>
    <name type="synonym">Epeira ventricosa</name>
    <dbReference type="NCBI Taxonomy" id="182803"/>
    <lineage>
        <taxon>Eukaryota</taxon>
        <taxon>Metazoa</taxon>
        <taxon>Ecdysozoa</taxon>
        <taxon>Arthropoda</taxon>
        <taxon>Chelicerata</taxon>
        <taxon>Arachnida</taxon>
        <taxon>Araneae</taxon>
        <taxon>Araneomorphae</taxon>
        <taxon>Entelegynae</taxon>
        <taxon>Araneoidea</taxon>
        <taxon>Araneidae</taxon>
        <taxon>Araneus</taxon>
    </lineage>
</organism>
<accession>A0A4Y2KNL3</accession>
<feature type="coiled-coil region" evidence="1">
    <location>
        <begin position="45"/>
        <end position="96"/>
    </location>
</feature>
<comment type="caution">
    <text evidence="2">The sequence shown here is derived from an EMBL/GenBank/DDBJ whole genome shotgun (WGS) entry which is preliminary data.</text>
</comment>
<evidence type="ECO:0000256" key="1">
    <source>
        <dbReference type="SAM" id="Coils"/>
    </source>
</evidence>
<gene>
    <name evidence="2" type="ORF">AVEN_188662_1</name>
</gene>
<keyword evidence="1" id="KW-0175">Coiled coil</keyword>
<evidence type="ECO:0000313" key="3">
    <source>
        <dbReference type="Proteomes" id="UP000499080"/>
    </source>
</evidence>
<reference evidence="2 3" key="1">
    <citation type="journal article" date="2019" name="Sci. Rep.">
        <title>Orb-weaving spider Araneus ventricosus genome elucidates the spidroin gene catalogue.</title>
        <authorList>
            <person name="Kono N."/>
            <person name="Nakamura H."/>
            <person name="Ohtoshi R."/>
            <person name="Moran D.A.P."/>
            <person name="Shinohara A."/>
            <person name="Yoshida Y."/>
            <person name="Fujiwara M."/>
            <person name="Mori M."/>
            <person name="Tomita M."/>
            <person name="Arakawa K."/>
        </authorList>
    </citation>
    <scope>NUCLEOTIDE SEQUENCE [LARGE SCALE GENOMIC DNA]</scope>
</reference>
<dbReference type="OrthoDB" id="6435622at2759"/>
<proteinExistence type="predicted"/>
<dbReference type="EMBL" id="BGPR01004863">
    <property type="protein sequence ID" value="GBN04194.1"/>
    <property type="molecule type" value="Genomic_DNA"/>
</dbReference>